<keyword evidence="1 6" id="KW-0489">Methyltransferase</keyword>
<dbReference type="GO" id="GO:0032259">
    <property type="term" value="P:methylation"/>
    <property type="evidence" value="ECO:0007669"/>
    <property type="project" value="UniProtKB-KW"/>
</dbReference>
<sequence length="269" mass="30172">MITMKPSSCILSLCSRLVRTKTRKSDHFKMQMTFSCLYMEKHHFSYSMKSPKSTHHLIREMTEVSRDHLSPEIGLHLVTPNCPLWHSRGDQCPLPDPFWAFYWPGGQALTRFILDNADLFCGRTVVDVGCGCGASSIACRMVGASHVIANDIDTVAADAISLNADLNRVSLTTVTTNLIGSHNNRWDIVLLGDMFYDMEFAETITKWVISLHSHGVSVFIGDPGRLPLVQHPLKADLKMVAEYPLPENCLKENNGLSSGFVWKYEQEVI</sequence>
<comment type="caution">
    <text evidence="6">The sequence shown here is derived from an EMBL/GenBank/DDBJ whole genome shotgun (WGS) entry which is preliminary data.</text>
</comment>
<evidence type="ECO:0000256" key="2">
    <source>
        <dbReference type="ARBA" id="ARBA00022679"/>
    </source>
</evidence>
<comment type="similarity">
    <text evidence="3">Belongs to the methyltransferase superfamily. ETFBKMT family.</text>
</comment>
<evidence type="ECO:0000313" key="6">
    <source>
        <dbReference type="EMBL" id="OWF44329.1"/>
    </source>
</evidence>
<keyword evidence="7" id="KW-1185">Reference proteome</keyword>
<dbReference type="OrthoDB" id="194386at2759"/>
<proteinExistence type="inferred from homology"/>
<dbReference type="EMBL" id="NEDP02004827">
    <property type="protein sequence ID" value="OWF44329.1"/>
    <property type="molecule type" value="Genomic_DNA"/>
</dbReference>
<dbReference type="PANTHER" id="PTHR43648:SF1">
    <property type="entry name" value="ELECTRON TRANSFER FLAVOPROTEIN BETA SUBUNIT LYSINE METHYLTRANSFERASE"/>
    <property type="match status" value="1"/>
</dbReference>
<dbReference type="STRING" id="6573.A0A210Q6L2"/>
<dbReference type="SUPFAM" id="SSF53335">
    <property type="entry name" value="S-adenosyl-L-methionine-dependent methyltransferases"/>
    <property type="match status" value="1"/>
</dbReference>
<evidence type="ECO:0000313" key="7">
    <source>
        <dbReference type="Proteomes" id="UP000242188"/>
    </source>
</evidence>
<dbReference type="CDD" id="cd02440">
    <property type="entry name" value="AdoMet_MTases"/>
    <property type="match status" value="1"/>
</dbReference>
<dbReference type="Proteomes" id="UP000242188">
    <property type="component" value="Unassembled WGS sequence"/>
</dbReference>
<dbReference type="GO" id="GO:0016279">
    <property type="term" value="F:protein-lysine N-methyltransferase activity"/>
    <property type="evidence" value="ECO:0007669"/>
    <property type="project" value="TreeGrafter"/>
</dbReference>
<dbReference type="InterPro" id="IPR050078">
    <property type="entry name" value="Ribosomal_L11_MeTrfase_PrmA"/>
</dbReference>
<protein>
    <recommendedName>
        <fullName evidence="5">ETFB lysine methyltransferase</fullName>
    </recommendedName>
    <alternativeName>
        <fullName evidence="4">Protein N-lysine methyltransferase METTL20</fullName>
    </alternativeName>
</protein>
<dbReference type="PANTHER" id="PTHR43648">
    <property type="entry name" value="ELECTRON TRANSFER FLAVOPROTEIN BETA SUBUNIT LYSINE METHYLTRANSFERASE"/>
    <property type="match status" value="1"/>
</dbReference>
<name>A0A210Q6L2_MIZYE</name>
<evidence type="ECO:0000256" key="5">
    <source>
        <dbReference type="ARBA" id="ARBA00042266"/>
    </source>
</evidence>
<evidence type="ECO:0000256" key="3">
    <source>
        <dbReference type="ARBA" id="ARBA00037932"/>
    </source>
</evidence>
<dbReference type="AlphaFoldDB" id="A0A210Q6L2"/>
<reference evidence="6 7" key="1">
    <citation type="journal article" date="2017" name="Nat. Ecol. Evol.">
        <title>Scallop genome provides insights into evolution of bilaterian karyotype and development.</title>
        <authorList>
            <person name="Wang S."/>
            <person name="Zhang J."/>
            <person name="Jiao W."/>
            <person name="Li J."/>
            <person name="Xun X."/>
            <person name="Sun Y."/>
            <person name="Guo X."/>
            <person name="Huan P."/>
            <person name="Dong B."/>
            <person name="Zhang L."/>
            <person name="Hu X."/>
            <person name="Sun X."/>
            <person name="Wang J."/>
            <person name="Zhao C."/>
            <person name="Wang Y."/>
            <person name="Wang D."/>
            <person name="Huang X."/>
            <person name="Wang R."/>
            <person name="Lv J."/>
            <person name="Li Y."/>
            <person name="Zhang Z."/>
            <person name="Liu B."/>
            <person name="Lu W."/>
            <person name="Hui Y."/>
            <person name="Liang J."/>
            <person name="Zhou Z."/>
            <person name="Hou R."/>
            <person name="Li X."/>
            <person name="Liu Y."/>
            <person name="Li H."/>
            <person name="Ning X."/>
            <person name="Lin Y."/>
            <person name="Zhao L."/>
            <person name="Xing Q."/>
            <person name="Dou J."/>
            <person name="Li Y."/>
            <person name="Mao J."/>
            <person name="Guo H."/>
            <person name="Dou H."/>
            <person name="Li T."/>
            <person name="Mu C."/>
            <person name="Jiang W."/>
            <person name="Fu Q."/>
            <person name="Fu X."/>
            <person name="Miao Y."/>
            <person name="Liu J."/>
            <person name="Yu Q."/>
            <person name="Li R."/>
            <person name="Liao H."/>
            <person name="Li X."/>
            <person name="Kong Y."/>
            <person name="Jiang Z."/>
            <person name="Chourrout D."/>
            <person name="Li R."/>
            <person name="Bao Z."/>
        </authorList>
    </citation>
    <scope>NUCLEOTIDE SEQUENCE [LARGE SCALE GENOMIC DNA]</scope>
    <source>
        <strain evidence="6 7">PY_sf001</strain>
    </source>
</reference>
<dbReference type="GO" id="GO:0005759">
    <property type="term" value="C:mitochondrial matrix"/>
    <property type="evidence" value="ECO:0007669"/>
    <property type="project" value="TreeGrafter"/>
</dbReference>
<evidence type="ECO:0000256" key="1">
    <source>
        <dbReference type="ARBA" id="ARBA00022603"/>
    </source>
</evidence>
<dbReference type="InterPro" id="IPR029063">
    <property type="entry name" value="SAM-dependent_MTases_sf"/>
</dbReference>
<dbReference type="Pfam" id="PF06325">
    <property type="entry name" value="PrmA"/>
    <property type="match status" value="1"/>
</dbReference>
<gene>
    <name evidence="6" type="ORF">KP79_PYT15860</name>
</gene>
<accession>A0A210Q6L2</accession>
<evidence type="ECO:0000256" key="4">
    <source>
        <dbReference type="ARBA" id="ARBA00041867"/>
    </source>
</evidence>
<organism evidence="6 7">
    <name type="scientific">Mizuhopecten yessoensis</name>
    <name type="common">Japanese scallop</name>
    <name type="synonym">Patinopecten yessoensis</name>
    <dbReference type="NCBI Taxonomy" id="6573"/>
    <lineage>
        <taxon>Eukaryota</taxon>
        <taxon>Metazoa</taxon>
        <taxon>Spiralia</taxon>
        <taxon>Lophotrochozoa</taxon>
        <taxon>Mollusca</taxon>
        <taxon>Bivalvia</taxon>
        <taxon>Autobranchia</taxon>
        <taxon>Pteriomorphia</taxon>
        <taxon>Pectinida</taxon>
        <taxon>Pectinoidea</taxon>
        <taxon>Pectinidae</taxon>
        <taxon>Mizuhopecten</taxon>
    </lineage>
</organism>
<dbReference type="Gene3D" id="3.40.50.150">
    <property type="entry name" value="Vaccinia Virus protein VP39"/>
    <property type="match status" value="1"/>
</dbReference>
<keyword evidence="2 6" id="KW-0808">Transferase</keyword>